<evidence type="ECO:0000256" key="5">
    <source>
        <dbReference type="ARBA" id="ARBA00022692"/>
    </source>
</evidence>
<evidence type="ECO:0000256" key="3">
    <source>
        <dbReference type="ARBA" id="ARBA00022475"/>
    </source>
</evidence>
<dbReference type="GO" id="GO:0005886">
    <property type="term" value="C:plasma membrane"/>
    <property type="evidence" value="ECO:0007669"/>
    <property type="project" value="UniProtKB-SubCell"/>
</dbReference>
<feature type="transmembrane region" description="Helical" evidence="9">
    <location>
        <begin position="35"/>
        <end position="54"/>
    </location>
</feature>
<feature type="transmembrane region" description="Helical" evidence="9">
    <location>
        <begin position="66"/>
        <end position="85"/>
    </location>
</feature>
<gene>
    <name evidence="9" type="primary">lnt</name>
    <name evidence="11" type="ORF">CCS01_22495</name>
</gene>
<comment type="pathway">
    <text evidence="9">Protein modification; lipoprotein biosynthesis (N-acyl transfer).</text>
</comment>
<dbReference type="SUPFAM" id="SSF56317">
    <property type="entry name" value="Carbon-nitrogen hydrolase"/>
    <property type="match status" value="1"/>
</dbReference>
<organism evidence="11 12">
    <name type="scientific">Rhodopila globiformis</name>
    <name type="common">Rhodopseudomonas globiformis</name>
    <dbReference type="NCBI Taxonomy" id="1071"/>
    <lineage>
        <taxon>Bacteria</taxon>
        <taxon>Pseudomonadati</taxon>
        <taxon>Pseudomonadota</taxon>
        <taxon>Alphaproteobacteria</taxon>
        <taxon>Acetobacterales</taxon>
        <taxon>Acetobacteraceae</taxon>
        <taxon>Rhodopila</taxon>
    </lineage>
</organism>
<evidence type="ECO:0000256" key="1">
    <source>
        <dbReference type="ARBA" id="ARBA00004651"/>
    </source>
</evidence>
<comment type="function">
    <text evidence="9">Catalyzes the phospholipid dependent N-acylation of the N-terminal cysteine of apolipoprotein, the last step in lipoprotein maturation.</text>
</comment>
<dbReference type="Pfam" id="PF00795">
    <property type="entry name" value="CN_hydrolase"/>
    <property type="match status" value="1"/>
</dbReference>
<evidence type="ECO:0000313" key="12">
    <source>
        <dbReference type="Proteomes" id="UP000239724"/>
    </source>
</evidence>
<evidence type="ECO:0000256" key="6">
    <source>
        <dbReference type="ARBA" id="ARBA00022989"/>
    </source>
</evidence>
<feature type="transmembrane region" description="Helical" evidence="9">
    <location>
        <begin position="194"/>
        <end position="213"/>
    </location>
</feature>
<proteinExistence type="inferred from homology"/>
<dbReference type="Pfam" id="PF20154">
    <property type="entry name" value="LNT_N"/>
    <property type="match status" value="1"/>
</dbReference>
<evidence type="ECO:0000256" key="8">
    <source>
        <dbReference type="ARBA" id="ARBA00023315"/>
    </source>
</evidence>
<comment type="subcellular location">
    <subcellularLocation>
        <location evidence="1 9">Cell membrane</location>
        <topology evidence="1 9">Multi-pass membrane protein</topology>
    </subcellularLocation>
</comment>
<evidence type="ECO:0000313" key="11">
    <source>
        <dbReference type="EMBL" id="PPQ29165.1"/>
    </source>
</evidence>
<dbReference type="EC" id="2.3.1.269" evidence="9"/>
<feature type="domain" description="CN hydrolase" evidence="10">
    <location>
        <begin position="230"/>
        <end position="468"/>
    </location>
</feature>
<dbReference type="InterPro" id="IPR004563">
    <property type="entry name" value="Apolipo_AcylTrfase"/>
</dbReference>
<dbReference type="Gene3D" id="3.60.110.10">
    <property type="entry name" value="Carbon-nitrogen hydrolase"/>
    <property type="match status" value="1"/>
</dbReference>
<dbReference type="EMBL" id="NHRY01000232">
    <property type="protein sequence ID" value="PPQ29165.1"/>
    <property type="molecule type" value="Genomic_DNA"/>
</dbReference>
<dbReference type="InterPro" id="IPR003010">
    <property type="entry name" value="C-N_Hydrolase"/>
</dbReference>
<keyword evidence="7 9" id="KW-0472">Membrane</keyword>
<feature type="transmembrane region" description="Helical" evidence="9">
    <location>
        <begin position="91"/>
        <end position="112"/>
    </location>
</feature>
<dbReference type="PANTHER" id="PTHR38686">
    <property type="entry name" value="APOLIPOPROTEIN N-ACYLTRANSFERASE"/>
    <property type="match status" value="1"/>
</dbReference>
<evidence type="ECO:0000256" key="2">
    <source>
        <dbReference type="ARBA" id="ARBA00010065"/>
    </source>
</evidence>
<protein>
    <recommendedName>
        <fullName evidence="9">Apolipoprotein N-acyltransferase</fullName>
        <shortName evidence="9">ALP N-acyltransferase</shortName>
        <ecNumber evidence="9">2.3.1.269</ecNumber>
    </recommendedName>
</protein>
<dbReference type="PANTHER" id="PTHR38686:SF1">
    <property type="entry name" value="APOLIPOPROTEIN N-ACYLTRANSFERASE"/>
    <property type="match status" value="1"/>
</dbReference>
<comment type="caution">
    <text evidence="11">The sequence shown here is derived from an EMBL/GenBank/DDBJ whole genome shotgun (WGS) entry which is preliminary data.</text>
</comment>
<keyword evidence="12" id="KW-1185">Reference proteome</keyword>
<dbReference type="NCBIfam" id="TIGR00546">
    <property type="entry name" value="lnt"/>
    <property type="match status" value="1"/>
</dbReference>
<keyword evidence="3 9" id="KW-1003">Cell membrane</keyword>
<comment type="similarity">
    <text evidence="2 9">Belongs to the CN hydrolase family. Apolipoprotein N-acyltransferase subfamily.</text>
</comment>
<dbReference type="HAMAP" id="MF_01148">
    <property type="entry name" value="Lnt"/>
    <property type="match status" value="1"/>
</dbReference>
<keyword evidence="5 9" id="KW-0812">Transmembrane</keyword>
<keyword evidence="4 9" id="KW-0808">Transferase</keyword>
<dbReference type="InterPro" id="IPR045378">
    <property type="entry name" value="LNT_N"/>
</dbReference>
<keyword evidence="11" id="KW-0449">Lipoprotein</keyword>
<comment type="catalytic activity">
    <reaction evidence="9">
        <text>N-terminal S-1,2-diacyl-sn-glyceryl-L-cysteinyl-[lipoprotein] + a glycerophospholipid = N-acyl-S-1,2-diacyl-sn-glyceryl-L-cysteinyl-[lipoprotein] + a 2-acyl-sn-glycero-3-phospholipid + H(+)</text>
        <dbReference type="Rhea" id="RHEA:48228"/>
        <dbReference type="Rhea" id="RHEA-COMP:14681"/>
        <dbReference type="Rhea" id="RHEA-COMP:14684"/>
        <dbReference type="ChEBI" id="CHEBI:15378"/>
        <dbReference type="ChEBI" id="CHEBI:136912"/>
        <dbReference type="ChEBI" id="CHEBI:140656"/>
        <dbReference type="ChEBI" id="CHEBI:140657"/>
        <dbReference type="ChEBI" id="CHEBI:140660"/>
        <dbReference type="EC" id="2.3.1.269"/>
    </reaction>
</comment>
<name>A0A2S6N3H0_RHOGL</name>
<evidence type="ECO:0000259" key="10">
    <source>
        <dbReference type="PROSITE" id="PS50263"/>
    </source>
</evidence>
<dbReference type="CDD" id="cd07571">
    <property type="entry name" value="ALP_N-acyl_transferase"/>
    <property type="match status" value="1"/>
</dbReference>
<dbReference type="OrthoDB" id="9804277at2"/>
<dbReference type="UniPathway" id="UPA00666"/>
<dbReference type="GO" id="GO:0042158">
    <property type="term" value="P:lipoprotein biosynthetic process"/>
    <property type="evidence" value="ECO:0007669"/>
    <property type="project" value="UniProtKB-UniRule"/>
</dbReference>
<dbReference type="AlphaFoldDB" id="A0A2S6N3H0"/>
<dbReference type="GO" id="GO:0016410">
    <property type="term" value="F:N-acyltransferase activity"/>
    <property type="evidence" value="ECO:0007669"/>
    <property type="project" value="UniProtKB-UniRule"/>
</dbReference>
<evidence type="ECO:0000256" key="9">
    <source>
        <dbReference type="HAMAP-Rule" id="MF_01148"/>
    </source>
</evidence>
<sequence>MPGSLTDRLASLRGWRADGAACLAGALSALALPPIHVVPVLLATVPTLLCLIRGARGPLVAARRGWWFGFGLYLIGLYWITEAILFEAARFWWLVPIAVPGLAAVLAAFIVVPAALARYARPGWPAAVVLAGGWVLADLARQFVATGFPWNPLGSVWELPGYPGDVMIQAASLVGVHGLTLATILLAAAPLYGWIGRAGALLALLLWCGFGVARLQQPLPKAPDLTVMLIQGDVPQGQKWDSALMVSIFRRYLDLTHQAVARADGHPVVVVWPETASPAQLQTDDRARQLISEAADGAPVLAGSVRFDQDDRPRNSLFAIGAGGVIEGIYDKWHLVPFGEYQPDWLPIGIQVVPGGGFARGPGPRTLHIPGLPPVGVLICYEAIFPSQVIDPADRPDWMVNVTNDAWFGNSTGPRQHLAAARLRAVEEGLPLLRAANTGISAAFDSRGHELARLGMQQMGILPVRLPGALPPPLYARAGLWLPFGAGILAVIAGFLAGKTRRHIKSGSIRRK</sequence>
<accession>A0A2S6N3H0</accession>
<dbReference type="RefSeq" id="WP_104521062.1">
    <property type="nucleotide sequence ID" value="NZ_NHRY01000232.1"/>
</dbReference>
<feature type="transmembrane region" description="Helical" evidence="9">
    <location>
        <begin position="166"/>
        <end position="187"/>
    </location>
</feature>
<feature type="transmembrane region" description="Helical" evidence="9">
    <location>
        <begin position="124"/>
        <end position="146"/>
    </location>
</feature>
<feature type="transmembrane region" description="Helical" evidence="9">
    <location>
        <begin position="480"/>
        <end position="498"/>
    </location>
</feature>
<evidence type="ECO:0000256" key="7">
    <source>
        <dbReference type="ARBA" id="ARBA00023136"/>
    </source>
</evidence>
<dbReference type="InterPro" id="IPR036526">
    <property type="entry name" value="C-N_Hydrolase_sf"/>
</dbReference>
<evidence type="ECO:0000256" key="4">
    <source>
        <dbReference type="ARBA" id="ARBA00022679"/>
    </source>
</evidence>
<dbReference type="Proteomes" id="UP000239724">
    <property type="component" value="Unassembled WGS sequence"/>
</dbReference>
<keyword evidence="8 9" id="KW-0012">Acyltransferase</keyword>
<reference evidence="11 12" key="1">
    <citation type="journal article" date="2018" name="Arch. Microbiol.">
        <title>New insights into the metabolic potential of the phototrophic purple bacterium Rhodopila globiformis DSM 161(T) from its draft genome sequence and evidence for a vanadium-dependent nitrogenase.</title>
        <authorList>
            <person name="Imhoff J.F."/>
            <person name="Rahn T."/>
            <person name="Kunzel S."/>
            <person name="Neulinger S.C."/>
        </authorList>
    </citation>
    <scope>NUCLEOTIDE SEQUENCE [LARGE SCALE GENOMIC DNA]</scope>
    <source>
        <strain evidence="11 12">DSM 161</strain>
    </source>
</reference>
<dbReference type="PROSITE" id="PS50263">
    <property type="entry name" value="CN_HYDROLASE"/>
    <property type="match status" value="1"/>
</dbReference>
<keyword evidence="6 9" id="KW-1133">Transmembrane helix</keyword>